<sequence length="98" mass="10744">MTLSCRNGNAHSGLRHCRFVVDAACGGRGSRSRHHTPNRNCIDRASILNQGIDLKASRNDGGGGGCVPARRAGRAGRGRRRRMSMARRHRYPISRPPN</sequence>
<dbReference type="AlphaFoldDB" id="A0A4C1WIJ0"/>
<evidence type="ECO:0000313" key="2">
    <source>
        <dbReference type="EMBL" id="GBP49915.1"/>
    </source>
</evidence>
<comment type="caution">
    <text evidence="2">The sequence shown here is derived from an EMBL/GenBank/DDBJ whole genome shotgun (WGS) entry which is preliminary data.</text>
</comment>
<dbReference type="Proteomes" id="UP000299102">
    <property type="component" value="Unassembled WGS sequence"/>
</dbReference>
<accession>A0A4C1WIJ0</accession>
<protein>
    <submittedName>
        <fullName evidence="2">Uncharacterized protein</fullName>
    </submittedName>
</protein>
<feature type="compositionally biased region" description="Basic residues" evidence="1">
    <location>
        <begin position="71"/>
        <end position="92"/>
    </location>
</feature>
<name>A0A4C1WIJ0_EUMVA</name>
<keyword evidence="3" id="KW-1185">Reference proteome</keyword>
<reference evidence="2 3" key="1">
    <citation type="journal article" date="2019" name="Commun. Biol.">
        <title>The bagworm genome reveals a unique fibroin gene that provides high tensile strength.</title>
        <authorList>
            <person name="Kono N."/>
            <person name="Nakamura H."/>
            <person name="Ohtoshi R."/>
            <person name="Tomita M."/>
            <person name="Numata K."/>
            <person name="Arakawa K."/>
        </authorList>
    </citation>
    <scope>NUCLEOTIDE SEQUENCE [LARGE SCALE GENOMIC DNA]</scope>
</reference>
<feature type="region of interest" description="Disordered" evidence="1">
    <location>
        <begin position="56"/>
        <end position="98"/>
    </location>
</feature>
<gene>
    <name evidence="2" type="ORF">EVAR_29528_1</name>
</gene>
<evidence type="ECO:0000256" key="1">
    <source>
        <dbReference type="SAM" id="MobiDB-lite"/>
    </source>
</evidence>
<dbReference type="EMBL" id="BGZK01000554">
    <property type="protein sequence ID" value="GBP49915.1"/>
    <property type="molecule type" value="Genomic_DNA"/>
</dbReference>
<proteinExistence type="predicted"/>
<evidence type="ECO:0000313" key="3">
    <source>
        <dbReference type="Proteomes" id="UP000299102"/>
    </source>
</evidence>
<organism evidence="2 3">
    <name type="scientific">Eumeta variegata</name>
    <name type="common">Bagworm moth</name>
    <name type="synonym">Eumeta japonica</name>
    <dbReference type="NCBI Taxonomy" id="151549"/>
    <lineage>
        <taxon>Eukaryota</taxon>
        <taxon>Metazoa</taxon>
        <taxon>Ecdysozoa</taxon>
        <taxon>Arthropoda</taxon>
        <taxon>Hexapoda</taxon>
        <taxon>Insecta</taxon>
        <taxon>Pterygota</taxon>
        <taxon>Neoptera</taxon>
        <taxon>Endopterygota</taxon>
        <taxon>Lepidoptera</taxon>
        <taxon>Glossata</taxon>
        <taxon>Ditrysia</taxon>
        <taxon>Tineoidea</taxon>
        <taxon>Psychidae</taxon>
        <taxon>Oiketicinae</taxon>
        <taxon>Eumeta</taxon>
    </lineage>
</organism>